<keyword evidence="4" id="KW-1185">Reference proteome</keyword>
<reference evidence="3 4" key="1">
    <citation type="submission" date="2015-02" db="EMBL/GenBank/DDBJ databases">
        <title>Draft genome sequence of Kitasatospora griseola MF730-N6, a bafilomycin, terpentecin and satosporin producer.</title>
        <authorList>
            <person name="Arens J.C."/>
            <person name="Haltli B."/>
            <person name="Kerr R.G."/>
        </authorList>
    </citation>
    <scope>NUCLEOTIDE SEQUENCE [LARGE SCALE GENOMIC DNA]</scope>
    <source>
        <strain evidence="3 4">MF730-N6</strain>
    </source>
</reference>
<evidence type="ECO:0000256" key="1">
    <source>
        <dbReference type="SAM" id="SignalP"/>
    </source>
</evidence>
<feature type="domain" description="Solute-binding protein family 5" evidence="2">
    <location>
        <begin position="106"/>
        <end position="498"/>
    </location>
</feature>
<comment type="caution">
    <text evidence="3">The sequence shown here is derived from an EMBL/GenBank/DDBJ whole genome shotgun (WGS) entry which is preliminary data.</text>
</comment>
<dbReference type="RefSeq" id="WP_043916101.1">
    <property type="nucleotide sequence ID" value="NZ_JXZB01000004.1"/>
</dbReference>
<dbReference type="GO" id="GO:0042597">
    <property type="term" value="C:periplasmic space"/>
    <property type="evidence" value="ECO:0007669"/>
    <property type="project" value="UniProtKB-ARBA"/>
</dbReference>
<dbReference type="InterPro" id="IPR000914">
    <property type="entry name" value="SBP_5_dom"/>
</dbReference>
<evidence type="ECO:0000313" key="4">
    <source>
        <dbReference type="Proteomes" id="UP000032066"/>
    </source>
</evidence>
<accession>A0A0D0NX08</accession>
<dbReference type="AlphaFoldDB" id="A0A0D0NX08"/>
<dbReference type="GO" id="GO:0015833">
    <property type="term" value="P:peptide transport"/>
    <property type="evidence" value="ECO:0007669"/>
    <property type="project" value="TreeGrafter"/>
</dbReference>
<dbReference type="GO" id="GO:0043190">
    <property type="term" value="C:ATP-binding cassette (ABC) transporter complex"/>
    <property type="evidence" value="ECO:0007669"/>
    <property type="project" value="InterPro"/>
</dbReference>
<gene>
    <name evidence="3" type="ORF">TR51_34755</name>
</gene>
<evidence type="ECO:0000259" key="2">
    <source>
        <dbReference type="Pfam" id="PF00496"/>
    </source>
</evidence>
<feature type="signal peptide" evidence="1">
    <location>
        <begin position="1"/>
        <end position="22"/>
    </location>
</feature>
<protein>
    <submittedName>
        <fullName evidence="3">Peptide ABC transporter substrate-binding protein</fullName>
    </submittedName>
</protein>
<evidence type="ECO:0000313" key="3">
    <source>
        <dbReference type="EMBL" id="KIQ63726.1"/>
    </source>
</evidence>
<dbReference type="Proteomes" id="UP000032066">
    <property type="component" value="Unassembled WGS sequence"/>
</dbReference>
<sequence>MKRNRTLAVAALAATLALTATACGGSKDDGSSEGGAKGTAAGFNAAVDKVVNPSDKKGGTLNMWTTTDVDSLDPGRAYYASVWNFERFYTRTLLAFDGKPGKEGLKLVPDLAAAQPEISADAKTYTFKLKPGLKFEDGSVITSKDIKYGVERIFAQDVISGGPTYLINELDQGQNYKGPYTDADPNKLGLKSVTTPDDNTIVFSLAKPNSDFPYLLAMGSAAPVPQKLDTGSQYGQKPVSSGPYKFKSAEPGKGYELVRNENWDAASDPFRKALPDVVKLTVTTNADDMDTQLLANTADLDWAQTGLSQAAQVKVLQDQALKANTDDPYNGFIRYVTAVPTVAPFDNEHCRKAVLYAADTTALQTARGGSVAGSLYGSMLPPNILGSDDYDPFNLTQGKPNLDKAKEELKACGKPDGFKTNIAVRGNKPKEVNSAVALQTALKAVNIDVTVQQYDGKLIASEIGAPDVVKTKGYGLIVMGWGADFPTGSGYLQPLVDGRFIPSNGNSNYAEINDPEINGWFDQAAAQTDPAKAAELYKKINHKVVDGAYYLPIVADKALNWRNPRLTNVYISDAFGEVDFQALGVSDGK</sequence>
<dbReference type="CDD" id="cd08506">
    <property type="entry name" value="PBP2_clavulanate_OppA2"/>
    <property type="match status" value="1"/>
</dbReference>
<dbReference type="Gene3D" id="3.40.190.10">
    <property type="entry name" value="Periplasmic binding protein-like II"/>
    <property type="match status" value="1"/>
</dbReference>
<dbReference type="Gene3D" id="3.10.105.10">
    <property type="entry name" value="Dipeptide-binding Protein, Domain 3"/>
    <property type="match status" value="1"/>
</dbReference>
<dbReference type="EMBL" id="JXZB01000004">
    <property type="protein sequence ID" value="KIQ63726.1"/>
    <property type="molecule type" value="Genomic_DNA"/>
</dbReference>
<dbReference type="PROSITE" id="PS51257">
    <property type="entry name" value="PROKAR_LIPOPROTEIN"/>
    <property type="match status" value="1"/>
</dbReference>
<proteinExistence type="predicted"/>
<keyword evidence="1" id="KW-0732">Signal</keyword>
<dbReference type="SUPFAM" id="SSF53850">
    <property type="entry name" value="Periplasmic binding protein-like II"/>
    <property type="match status" value="1"/>
</dbReference>
<dbReference type="PATRIC" id="fig|2064.6.peg.7349"/>
<dbReference type="InterPro" id="IPR030678">
    <property type="entry name" value="Peptide/Ni-bd"/>
</dbReference>
<name>A0A0D0NX08_KITGR</name>
<feature type="chain" id="PRO_5002217786" evidence="1">
    <location>
        <begin position="23"/>
        <end position="589"/>
    </location>
</feature>
<dbReference type="STRING" id="2064.TR51_34755"/>
<dbReference type="GO" id="GO:1904680">
    <property type="term" value="F:peptide transmembrane transporter activity"/>
    <property type="evidence" value="ECO:0007669"/>
    <property type="project" value="TreeGrafter"/>
</dbReference>
<dbReference type="PANTHER" id="PTHR30290:SF83">
    <property type="entry name" value="ABC TRANSPORTER SUBSTRATE-BINDING PROTEIN"/>
    <property type="match status" value="1"/>
</dbReference>
<dbReference type="OrthoDB" id="5240629at2"/>
<dbReference type="PANTHER" id="PTHR30290">
    <property type="entry name" value="PERIPLASMIC BINDING COMPONENT OF ABC TRANSPORTER"/>
    <property type="match status" value="1"/>
</dbReference>
<organism evidence="3 4">
    <name type="scientific">Kitasatospora griseola</name>
    <name type="common">Streptomyces griseolosporeus</name>
    <dbReference type="NCBI Taxonomy" id="2064"/>
    <lineage>
        <taxon>Bacteria</taxon>
        <taxon>Bacillati</taxon>
        <taxon>Actinomycetota</taxon>
        <taxon>Actinomycetes</taxon>
        <taxon>Kitasatosporales</taxon>
        <taxon>Streptomycetaceae</taxon>
        <taxon>Kitasatospora</taxon>
    </lineage>
</organism>
<dbReference type="Pfam" id="PF00496">
    <property type="entry name" value="SBP_bac_5"/>
    <property type="match status" value="1"/>
</dbReference>
<dbReference type="InterPro" id="IPR039424">
    <property type="entry name" value="SBP_5"/>
</dbReference>
<dbReference type="PIRSF" id="PIRSF002741">
    <property type="entry name" value="MppA"/>
    <property type="match status" value="1"/>
</dbReference>